<gene>
    <name evidence="2" type="ORF">QWI16_11035</name>
</gene>
<proteinExistence type="predicted"/>
<sequence>MQDDLFASDEPEVLIDEDGLAVLYRRWLSEEQSRGAFQTLAQELRWEQTPITLYGRTQLIPRLNAWYGDAGSGYAYSGASFAPRPWTETLAALRGRLERDTGARFNSVLANLYRDGADSVAWHSDDEPELGPEPTIASVSLGASRRFSLRHKTSRRTLAVELADGDLLLMSGTLQRHWEHQLAKTRRDLGPRINLTYRQVIQGST</sequence>
<evidence type="ECO:0000313" key="3">
    <source>
        <dbReference type="Proteomes" id="UP001168380"/>
    </source>
</evidence>
<accession>A0ABT8TGE0</accession>
<name>A0ABT8TGE0_9GAMM</name>
<dbReference type="RefSeq" id="WP_302713104.1">
    <property type="nucleotide sequence ID" value="NZ_JAULRT010000052.1"/>
</dbReference>
<dbReference type="PANTHER" id="PTHR31212:SF4">
    <property type="entry name" value="ALPHA-KETOGLUTARATE-DEPENDENT DIOXYGENASE ALKB HOMOLOG 3"/>
    <property type="match status" value="1"/>
</dbReference>
<keyword evidence="2" id="KW-0223">Dioxygenase</keyword>
<dbReference type="Pfam" id="PF13532">
    <property type="entry name" value="2OG-FeII_Oxy_2"/>
    <property type="match status" value="1"/>
</dbReference>
<evidence type="ECO:0000259" key="1">
    <source>
        <dbReference type="PROSITE" id="PS51471"/>
    </source>
</evidence>
<dbReference type="Gene3D" id="2.60.120.590">
    <property type="entry name" value="Alpha-ketoglutarate-dependent dioxygenase AlkB-like"/>
    <property type="match status" value="1"/>
</dbReference>
<feature type="domain" description="Fe2OG dioxygenase" evidence="1">
    <location>
        <begin position="104"/>
        <end position="201"/>
    </location>
</feature>
<dbReference type="PROSITE" id="PS51471">
    <property type="entry name" value="FE2OG_OXY"/>
    <property type="match status" value="1"/>
</dbReference>
<dbReference type="SUPFAM" id="SSF51197">
    <property type="entry name" value="Clavaminate synthase-like"/>
    <property type="match status" value="1"/>
</dbReference>
<dbReference type="InterPro" id="IPR037151">
    <property type="entry name" value="AlkB-like_sf"/>
</dbReference>
<evidence type="ECO:0000313" key="2">
    <source>
        <dbReference type="EMBL" id="MDO3382705.1"/>
    </source>
</evidence>
<organism evidence="2 3">
    <name type="scientific">Gilvimarinus algae</name>
    <dbReference type="NCBI Taxonomy" id="3058037"/>
    <lineage>
        <taxon>Bacteria</taxon>
        <taxon>Pseudomonadati</taxon>
        <taxon>Pseudomonadota</taxon>
        <taxon>Gammaproteobacteria</taxon>
        <taxon>Cellvibrionales</taxon>
        <taxon>Cellvibrionaceae</taxon>
        <taxon>Gilvimarinus</taxon>
    </lineage>
</organism>
<dbReference type="GO" id="GO:0051213">
    <property type="term" value="F:dioxygenase activity"/>
    <property type="evidence" value="ECO:0007669"/>
    <property type="project" value="UniProtKB-KW"/>
</dbReference>
<dbReference type="EMBL" id="JAULRT010000052">
    <property type="protein sequence ID" value="MDO3382705.1"/>
    <property type="molecule type" value="Genomic_DNA"/>
</dbReference>
<dbReference type="InterPro" id="IPR032854">
    <property type="entry name" value="ALKBH3"/>
</dbReference>
<keyword evidence="2" id="KW-0560">Oxidoreductase</keyword>
<dbReference type="PANTHER" id="PTHR31212">
    <property type="entry name" value="ALPHA-KETOGLUTARATE-DEPENDENT DIOXYGENASE ALKB HOMOLOG 3"/>
    <property type="match status" value="1"/>
</dbReference>
<dbReference type="InterPro" id="IPR027450">
    <property type="entry name" value="AlkB-like"/>
</dbReference>
<reference evidence="2" key="1">
    <citation type="submission" date="2023-07" db="EMBL/GenBank/DDBJ databases">
        <title>Gilvimarinus algae sp. nov., isolated from the surface of Kelp.</title>
        <authorList>
            <person name="Sun Y.Y."/>
            <person name="Gong Y."/>
            <person name="Du Z.J."/>
        </authorList>
    </citation>
    <scope>NUCLEOTIDE SEQUENCE</scope>
    <source>
        <strain evidence="2">SDUM040014</strain>
    </source>
</reference>
<dbReference type="InterPro" id="IPR005123">
    <property type="entry name" value="Oxoglu/Fe-dep_dioxygenase_dom"/>
</dbReference>
<protein>
    <submittedName>
        <fullName evidence="2">Alpha-ketoglutarate-dependent dioxygenase AlkB</fullName>
    </submittedName>
</protein>
<keyword evidence="3" id="KW-1185">Reference proteome</keyword>
<comment type="caution">
    <text evidence="2">The sequence shown here is derived from an EMBL/GenBank/DDBJ whole genome shotgun (WGS) entry which is preliminary data.</text>
</comment>
<dbReference type="Proteomes" id="UP001168380">
    <property type="component" value="Unassembled WGS sequence"/>
</dbReference>